<name>A0ABW0EMK2_9PSEU</name>
<dbReference type="EMBL" id="JBHSKF010000003">
    <property type="protein sequence ID" value="MFC5286790.1"/>
    <property type="molecule type" value="Genomic_DNA"/>
</dbReference>
<dbReference type="EC" id="3.4.16.4" evidence="5"/>
<gene>
    <name evidence="5" type="primary">dacB</name>
    <name evidence="5" type="ORF">ACFPM7_06985</name>
</gene>
<evidence type="ECO:0000313" key="5">
    <source>
        <dbReference type="EMBL" id="MFC5286790.1"/>
    </source>
</evidence>
<evidence type="ECO:0000256" key="4">
    <source>
        <dbReference type="SAM" id="Phobius"/>
    </source>
</evidence>
<dbReference type="SUPFAM" id="SSF56601">
    <property type="entry name" value="beta-lactamase/transpeptidase-like"/>
    <property type="match status" value="1"/>
</dbReference>
<dbReference type="PRINTS" id="PR00922">
    <property type="entry name" value="DADACBPTASE3"/>
</dbReference>
<feature type="region of interest" description="Disordered" evidence="3">
    <location>
        <begin position="1"/>
        <end position="444"/>
    </location>
</feature>
<evidence type="ECO:0000256" key="3">
    <source>
        <dbReference type="SAM" id="MobiDB-lite"/>
    </source>
</evidence>
<evidence type="ECO:0000256" key="1">
    <source>
        <dbReference type="ARBA" id="ARBA00006096"/>
    </source>
</evidence>
<feature type="compositionally biased region" description="Basic and acidic residues" evidence="3">
    <location>
        <begin position="293"/>
        <end position="321"/>
    </location>
</feature>
<dbReference type="NCBIfam" id="TIGR00666">
    <property type="entry name" value="PBP4"/>
    <property type="match status" value="1"/>
</dbReference>
<evidence type="ECO:0000256" key="2">
    <source>
        <dbReference type="ARBA" id="ARBA00022801"/>
    </source>
</evidence>
<dbReference type="RefSeq" id="WP_378245110.1">
    <property type="nucleotide sequence ID" value="NZ_JBHSKF010000003.1"/>
</dbReference>
<keyword evidence="4" id="KW-0472">Membrane</keyword>
<dbReference type="PANTHER" id="PTHR30023">
    <property type="entry name" value="D-ALANYL-D-ALANINE CARBOXYPEPTIDASE"/>
    <property type="match status" value="1"/>
</dbReference>
<dbReference type="Pfam" id="PF02113">
    <property type="entry name" value="Peptidase_S13"/>
    <property type="match status" value="2"/>
</dbReference>
<keyword evidence="5" id="KW-0121">Carboxypeptidase</keyword>
<keyword evidence="6" id="KW-1185">Reference proteome</keyword>
<accession>A0ABW0EMK2</accession>
<dbReference type="InterPro" id="IPR012338">
    <property type="entry name" value="Beta-lactam/transpept-like"/>
</dbReference>
<keyword evidence="5" id="KW-0645">Protease</keyword>
<reference evidence="6" key="1">
    <citation type="journal article" date="2019" name="Int. J. Syst. Evol. Microbiol.">
        <title>The Global Catalogue of Microorganisms (GCM) 10K type strain sequencing project: providing services to taxonomists for standard genome sequencing and annotation.</title>
        <authorList>
            <consortium name="The Broad Institute Genomics Platform"/>
            <consortium name="The Broad Institute Genome Sequencing Center for Infectious Disease"/>
            <person name="Wu L."/>
            <person name="Ma J."/>
        </authorList>
    </citation>
    <scope>NUCLEOTIDE SEQUENCE [LARGE SCALE GENOMIC DNA]</scope>
    <source>
        <strain evidence="6">CCUG 59778</strain>
    </source>
</reference>
<keyword evidence="2 5" id="KW-0378">Hydrolase</keyword>
<feature type="compositionally biased region" description="Low complexity" evidence="3">
    <location>
        <begin position="390"/>
        <end position="399"/>
    </location>
</feature>
<protein>
    <submittedName>
        <fullName evidence="5">D-alanyl-D-alanine carboxypeptidase/D-alanyl-D-alanine-endopeptidase</fullName>
        <ecNumber evidence="5">3.4.16.4</ecNumber>
    </submittedName>
</protein>
<organism evidence="5 6">
    <name type="scientific">Actinokineospora guangxiensis</name>
    <dbReference type="NCBI Taxonomy" id="1490288"/>
    <lineage>
        <taxon>Bacteria</taxon>
        <taxon>Bacillati</taxon>
        <taxon>Actinomycetota</taxon>
        <taxon>Actinomycetes</taxon>
        <taxon>Pseudonocardiales</taxon>
        <taxon>Pseudonocardiaceae</taxon>
        <taxon>Actinokineospora</taxon>
    </lineage>
</organism>
<proteinExistence type="inferred from homology"/>
<dbReference type="Proteomes" id="UP001596157">
    <property type="component" value="Unassembled WGS sequence"/>
</dbReference>
<sequence>MSDAQPPEGGRASEGKPDQGKPVLPVAPAWPAADAGPWPDDDTDDTDAAPLRDETHVGPHEPSVTPPGEPDWPADDPGPTTELPVSALPTPSTSDAAPTPHETPTHAFPTADTDSPPPGDVTPAPAGPATHSTADAPPTPDDLSSADTAEVPRPAAPAHPEPPDDHTAPDLPAAEPEAEPAAKRNGPDPLPPPADSSADARDQPAPAPSPDSPADEHDQDGSEPDPDGTSAGLSAAGRDQATLPTASEDPSPGFPAAGGDEADGQSPADGSPAEAPAERDESGPAESPPNSFADERDKADARSGLDDRPSGLSVVERDEAGARPGSDDTSAGFSPDSATTRPTARPPQRPSRPDLPRRGPVPPRPYGPPPVPPPTGHPPRSAPPERPAERTVVVRPVRSVRPEPPAEPTAFVRPVAPEPPAERTMVVRRAPARQAPPEEPAERTTVVAALAAPDSDSGPEAKSANEAESRKRKTALIVVVAVVAVLALAAGVVLWVPGVAEKLGLAGEEPVAIAPPPAAVEFRPALAAPGDSAPAPTPDGVAAALAGPAAAGGLGALTGVVIDPANGQVLYAKGGDTARVPASTTKVLSTAAVLLAMPHTDQLSTKVVRGDKPGTVVIVGGGDPTLSALAAGKESVYPGAPHLDDLVEQVKATGPVDTVLVDTGRYTGADFAAGWERVDIAAGHITPIVPAMLDGGRGDPTKATTARSANPARTIAQAFADRIGATVPAEATTTAKPDAEVLGEVKSAPVAELVDTVLQRSDNVLAETLIRELAVATGKEPSFTGATEAVAAVLKENGFTVDALQLRDGSGLSTQNRATATLLAEVLQVAAAPDGTDPRTAKLRPLLAGLPVAGGSGTLAGRYQEGPAAEGRGWVRAKTGTLPSVRANSLAGIVLDTDGRLLVFALMADGPDTLQARADLDDVAAALHGCGCR</sequence>
<evidence type="ECO:0000313" key="6">
    <source>
        <dbReference type="Proteomes" id="UP001596157"/>
    </source>
</evidence>
<keyword evidence="4" id="KW-0812">Transmembrane</keyword>
<comment type="caution">
    <text evidence="5">The sequence shown here is derived from an EMBL/GenBank/DDBJ whole genome shotgun (WGS) entry which is preliminary data.</text>
</comment>
<dbReference type="GO" id="GO:0009002">
    <property type="term" value="F:serine-type D-Ala-D-Ala carboxypeptidase activity"/>
    <property type="evidence" value="ECO:0007669"/>
    <property type="project" value="UniProtKB-EC"/>
</dbReference>
<keyword evidence="4" id="KW-1133">Transmembrane helix</keyword>
<feature type="compositionally biased region" description="Basic and acidic residues" evidence="3">
    <location>
        <begin position="50"/>
        <end position="59"/>
    </location>
</feature>
<comment type="similarity">
    <text evidence="1">Belongs to the peptidase S13 family.</text>
</comment>
<dbReference type="PANTHER" id="PTHR30023:SF0">
    <property type="entry name" value="PENICILLIN-SENSITIVE CARBOXYPEPTIDASE A"/>
    <property type="match status" value="1"/>
</dbReference>
<feature type="transmembrane region" description="Helical" evidence="4">
    <location>
        <begin position="475"/>
        <end position="496"/>
    </location>
</feature>
<feature type="compositionally biased region" description="Low complexity" evidence="3">
    <location>
        <begin position="22"/>
        <end position="38"/>
    </location>
</feature>
<feature type="compositionally biased region" description="Low complexity" evidence="3">
    <location>
        <begin position="86"/>
        <end position="100"/>
    </location>
</feature>
<dbReference type="Gene3D" id="3.40.710.10">
    <property type="entry name" value="DD-peptidase/beta-lactamase superfamily"/>
    <property type="match status" value="2"/>
</dbReference>
<feature type="compositionally biased region" description="Pro residues" evidence="3">
    <location>
        <begin position="359"/>
        <end position="385"/>
    </location>
</feature>
<dbReference type="CDD" id="cd22541">
    <property type="entry name" value="SP5_N"/>
    <property type="match status" value="1"/>
</dbReference>
<dbReference type="InterPro" id="IPR000667">
    <property type="entry name" value="Peptidase_S13"/>
</dbReference>